<dbReference type="InterPro" id="IPR041690">
    <property type="entry name" value="Cadherin_5"/>
</dbReference>
<dbReference type="Gene3D" id="2.60.40.2810">
    <property type="match status" value="1"/>
</dbReference>
<protein>
    <recommendedName>
        <fullName evidence="4">Cadherin domain-containing protein</fullName>
    </recommendedName>
</protein>
<dbReference type="Pfam" id="PF17963">
    <property type="entry name" value="Big_9"/>
    <property type="match status" value="10"/>
</dbReference>
<dbReference type="RefSeq" id="WP_189416760.1">
    <property type="nucleotide sequence ID" value="NZ_BMYZ01000001.1"/>
</dbReference>
<dbReference type="NCBIfam" id="TIGR01965">
    <property type="entry name" value="VCBS_repeat"/>
    <property type="match status" value="8"/>
</dbReference>
<feature type="domain" description="Cadherin" evidence="4">
    <location>
        <begin position="454"/>
        <end position="535"/>
    </location>
</feature>
<dbReference type="SUPFAM" id="SSF51120">
    <property type="entry name" value="beta-Roll"/>
    <property type="match status" value="1"/>
</dbReference>
<dbReference type="SMART" id="SM00237">
    <property type="entry name" value="Calx_beta"/>
    <property type="match status" value="3"/>
</dbReference>
<evidence type="ECO:0000313" key="6">
    <source>
        <dbReference type="Proteomes" id="UP000619761"/>
    </source>
</evidence>
<dbReference type="Gene3D" id="2.60.40.10">
    <property type="entry name" value="Immunoglobulins"/>
    <property type="match status" value="1"/>
</dbReference>
<comment type="caution">
    <text evidence="5">The sequence shown here is derived from an EMBL/GenBank/DDBJ whole genome shotgun (WGS) entry which is preliminary data.</text>
</comment>
<keyword evidence="1" id="KW-0732">Signal</keyword>
<evidence type="ECO:0000259" key="4">
    <source>
        <dbReference type="PROSITE" id="PS50268"/>
    </source>
</evidence>
<feature type="domain" description="Cadherin" evidence="4">
    <location>
        <begin position="638"/>
        <end position="720"/>
    </location>
</feature>
<accession>A0ABQ3AZV9</accession>
<dbReference type="PANTHER" id="PTHR45739">
    <property type="entry name" value="MATRIX PROTEIN, PUTATIVE-RELATED"/>
    <property type="match status" value="1"/>
</dbReference>
<feature type="domain" description="Cadherin" evidence="4">
    <location>
        <begin position="350"/>
        <end position="443"/>
    </location>
</feature>
<dbReference type="Proteomes" id="UP000619761">
    <property type="component" value="Unassembled WGS sequence"/>
</dbReference>
<dbReference type="Pfam" id="PF17892">
    <property type="entry name" value="Cadherin_5"/>
    <property type="match status" value="2"/>
</dbReference>
<dbReference type="InterPro" id="IPR015919">
    <property type="entry name" value="Cadherin-like_sf"/>
</dbReference>
<dbReference type="Pfam" id="PF20579">
    <property type="entry name" value="LapA"/>
    <property type="match status" value="19"/>
</dbReference>
<dbReference type="InterPro" id="IPR038081">
    <property type="entry name" value="CalX-like_sf"/>
</dbReference>
<dbReference type="InterPro" id="IPR003644">
    <property type="entry name" value="Calx_beta"/>
</dbReference>
<dbReference type="InterPro" id="IPR010221">
    <property type="entry name" value="VCBS_dom"/>
</dbReference>
<dbReference type="EMBL" id="BMYZ01000001">
    <property type="protein sequence ID" value="GGY69423.1"/>
    <property type="molecule type" value="Genomic_DNA"/>
</dbReference>
<sequence>MANSVATVASLEGQAWAKSPDGKLRPLKVGDTVTAEEVVITATGARIELDFGEGQPVVIAGDQEVLMNRDLWTDLAADNKDAAVDDASVQEALTVLNNGGDLTTTLEETAAGLNGGGSSEGHSFVELTRVVEETDPNAFNFAAANPAGGDATTTQATAPSNNAPLVVDAQSFTGNEDTVISGRVVATDVENDTLTYSLTAQTGNGIIVLDPATGDFTYTPNANYNGPDSFIITVTDDHGNSTTSTVNLTVVAVNDAPVTNNQNLTTAEDTPVSGQVVATDVEGDTLSYSVSTNAANGTVTLNAATGGFTYTPNANYNGSDSFVVTVNDGNGGTTTSTITIGVTPVNDAPVSNNQNLTTDEDTPLNGAVVATDVDGDALSYSVTTNAANGTVTINAATGAFVYTPSANYNGADSFVVTIADGQGGVTTSTINIGVNPVNDAPDTGDQNLTTLEDTPVSGQVVATDVEGDTLSYSVTTNAAHGTVTVNPVTGAFVYTPVANYSGADQFVVSVSDGNGGVSTSVINVGVTPVNDAPVTNNLSLSTAEDTPVSGQVLATDPDVGDILTYSIASFASHGNISLDPATGNFTYTPSNNFNGSDSFVVSVDDGKGGVSFSVVSVGVSPTNDAPVAGNQSLSTAQNTPVNGAISATDPDADPLSYSVSGNPSHGTLVLNNATGTFTYTPSTGYSGSDSFVVTVSDGHGGTTTSTVNVGVNSVNSAPAAVNDTATTVENTAITVAVRSNDTDPDGDTLTVSGVTQGANGSVVIDAVTGNPIYTPNAGFTGNDTFSYTINDGNGHTSTATVSVTVNAAAPANSAPTATNDTSSTTQDTAVTVAVRSNDTDPDGDTLTVSGVTQGANGSVVIDGVTGNPIYTPNTGFTGTDVFSYTVRDPSGATSTANVTVTVNAVVPGNSKPVAGDDTVNVLEGGTANRLDWGGLSVLYNDTDAENDALTAVLVTGPAHGTLNLYSNGTFKYVHNNGESTTDSFTYRAVDAFGQSNIATVNINITPVNDAPISVADTFSVAEGGTLNAGGSGVLANDTDAENNPLTAVLVAGPAHGALTLNADGTFSYVHDGSETTQDTFTYRANDGSVNGNIVTVTINVSPVNDVPVANDDVASVNENSSVTVAVRANDTDAEGGALTVSGVTQGANGAVVIDAVTGNPIYTPNSGFSGTDSFTYTVQDNAGATSTATVTVTVNPLGNVAPVSAPDTYSVAEGGTLSVAIGAGVLANDSDANTDPLTAVLVAGPTNGSLSLNADGTFTYIHNGSEITSDSFTYKANDGSVDGNIVTVTINVTPVNDAPVANSDTYLVDEGGTLTVTAANGILLNDTDAEGNSLNTILVAGPAHGTLTLNANGTFTYVHDGSQTGADSFTYKANDGSADSNIVTVNLTVSPLNDVPIAVADTYSVAEGGTLSVGIGAGVLANDLDADGDALNAILVSGPVNGSLTLNADGTFNYIHNGSETTGDSFSYKVNDGTVDGNIVTVNINVTPVNDAPVANTDTYLVDEGGTLTVTAANNILLNDTDAEGSTLSSILVNGPAHGTLTLNANGTFTYVHDGSEGASDSFTYKANDGTSDSNTVTVFLTINPQNDAPVAVDDSASVINGNSVTVSVLTNDSDAENDPLSVSGVTQGANGSVVIDAVSGNPIYTPNTGFSGSDTFTYTVIDGHGGSSTATVTVNVLPAAGTLTLSATSTLTEAGGNITYTATLTNPQSSNLTINLVNGEVITITAGQLTGTATTAVANSDDVYVDPSNITNAIGSTSGGNAGLAVNTSNVSTSIIDTADTTTVSLSASGTASEGGSIVYTATLTNPAQGAVTVNLSNGSSITIANGATSGSVSVLAPTDDVYVDAGNVSVTINNASGGNFENLAIDPAPAVTAITDTSDITTLSLTGAGSITEGASGSYTLSLTNPAQTAVTVTLNYSGVAANGTDISGSTTVTIAANSSSTSFNISALTDGLVEGPESFTVSIASANGGNFETLAISGVANSVTTNIVDVDFATVSLSATSSLTEAGGTVVYTATINTAPLTDLTVNLSNGETITILAGQTTGTKSIAVAPSDDVYVDPTTISATITGTSGGGFAVSVNPAAAVTNITDTADTTTVSLSASANVAEGGLITYTATLTNPAQGSVTVNLSNGSSITILDGATSGTVSVAAPADDVYVSGSVSATISSASGGNFENLVVSSIPAVTTVTDDGDITTLSLSASGTAAEGGSIVYTATLTNPAQGAVTVNLSNGSSITILNGATSGSVSVLAPSDDVYVDAGNVSVTINSATGGNFENLAIDPAPAITAITDTPDTTTLSLTGAGSITEGASGSYTLSLTNPAQTAVTVTLNYSGVAANGTDISGSTTVTIAANSSSTSFNISALTDGLVEGPESLTVSIASATGGNFETLAISGVANSVTTNIVDVDFATVSLSATSSLTEAGGTVVYTATINTAPLTDLTVNLSNGETITILAGQTTGTKSVTVAPSDDVYADPTTISATITGTSGGGFTVVANPAAAVTNIVDTNDTTNVTLSAPATAIEGGSILYTATLSNPAQGTVTIGLSNGSSITILDGATSGSVSVNAPTDDVYLDAGSLSVTLQTISGGNFENAVLDITPAVTNITDTSDITGLSLAATATVNEGGSITYTATLTNPAQGAVTVNLSNGSSITILNGATTGTVTVAAPGEDANVDAGSVSAHILNASGGNFETLSVDSTPAVTTVNDTLDITTLSLSAPVSAAEGGLITYTATLTNPTQGALTITLSNGASITILDGATTGSTSVAAPTDDVYVDTSSVSATISNVVGGNFESLVTSPVAAVTTITDTSDTTTLSLTGAASLSEGSLAIYTLSLTHPAQTAVTVNLTYSGVAANGTDISGVTTVTIPANGSSATFDISALTDGLVEGTESFTVSIGSVTGGNFENLVVSGSANSVTTNLLDADVATVSLSATSSLTEAGGTITYTATITSAPVSNLQVNLSNGSTITILAGQTSGSTAVVIAGSDDVYVDPSSVSATISGTSGGGINLAINPTPAVTAIVDTLDTTTVTLGAASSVAEGGSIVYSATLSNAVTGSPLVIHLDNGVDINIPVGSTSGNSVPVPVRSDDNYAQGNQSIVVGISGTSGGNYESLDTSSTATTIVSDDTDVTTVTLNAVANVSEGGSIVYTASVNNAVTGSPLVIHLNNGVNISIPVGATSANSLAVPVRADDFNAQGDQSIVVAITNTSGGNYEALNTSSTVTTLVSDDGDVTTVSLVAANNVVEGGSIVYTANLNHPVAGTPLVIHLSNGVDINIPVGSSSGTSAPVPVRVDDVQAQGDQSLVVGVTSTSGGNYESLDISSTATTIVSDDADITTVTLSAAASVTEGGSILYTATVNAAVSGTPLVIHLSNGTDITIPVGDTTATSAAVPVRIDDVYAQGDQSLSVSISSTTGGLYEALDITSTVNTVVKDDADITTVSLSAPASVAEGGSVLYTATLSSPAKGTVTVNLSNNSVITIVDGATTGTVSVAAPTDDFYIDASTLTTTITSAVGAGFEVLALNPAAAVTNITDTIGVTTLSLSGAASVKEGSSGSYTLSLDHPTQTAMTVNLTYSGTAANGADYNGATSVTIPAGSSSASFNISALTDALTEGNENFTVTIGSTTGGGFESLVVNSTANSVTTTVLDNRAPVAVNDPAVDSVTSKGLVSEYYSYFEGPDGGNVTTLAQINTFIASHGPDATFVATKFDYGTTTAISNNLGYGTNLQTFLGADAASLSNDPGTSSDAIIRMFGSVELAAGTYNFKVYADDGYQIKVDGVIVAQVNAIQSPTGTVHTQFTVGTSGQHSIEILYWDQGGQAVFKAELSNNNGVTYNLLSSVPTTHTGMHTMNEDTQWSVPVSQLLANDTDADGDTLSIVSVQGAQNGTVQLSGGNVIFTPTANYNGPASYTYTISDGNGGTSTATVAIDVLAVNDNPVAGRDSLIASTDTTLTVAPSILLTNDSDIENTSSLSVLNVFGGVNGTASLSNGSLVFTPTSGFNGIASFSYTLSDGHNGTSTGSVNVEVANVTGTSGNNNSLNGNLTTGNTIAGLAGNDKLTGNVGNDLLDGGSGNDTLTGGAGADTFVWHFADRGTTSTPANDVITDFTTGAGGDKLDLRDLLQNESSGNLTNYLHFTSDGTNTTIAISSTGAFNGSNYATATDQTIVLNTVNLTGGDTAIINLLKTNNNLITD</sequence>
<dbReference type="Pfam" id="PF17803">
    <property type="entry name" value="Cadherin_4"/>
    <property type="match status" value="4"/>
</dbReference>
<evidence type="ECO:0000256" key="1">
    <source>
        <dbReference type="ARBA" id="ARBA00022729"/>
    </source>
</evidence>
<evidence type="ECO:0000256" key="3">
    <source>
        <dbReference type="ARBA" id="ARBA00022837"/>
    </source>
</evidence>
<dbReference type="NCBIfam" id="NF033682">
    <property type="entry name" value="retention_LapA"/>
    <property type="match status" value="1"/>
</dbReference>
<evidence type="ECO:0000313" key="5">
    <source>
        <dbReference type="EMBL" id="GGY69423.1"/>
    </source>
</evidence>
<dbReference type="SMART" id="SM00112">
    <property type="entry name" value="CA"/>
    <property type="match status" value="7"/>
</dbReference>
<dbReference type="InterPro" id="IPR001343">
    <property type="entry name" value="Hemolysn_Ca-bd"/>
</dbReference>
<keyword evidence="3" id="KW-0106">Calcium</keyword>
<keyword evidence="2" id="KW-0677">Repeat</keyword>
<dbReference type="PROSITE" id="PS00330">
    <property type="entry name" value="HEMOLYSIN_CALCIUM"/>
    <property type="match status" value="2"/>
</dbReference>
<dbReference type="InterPro" id="IPR047777">
    <property type="entry name" value="LapA-like_RM"/>
</dbReference>
<dbReference type="InterPro" id="IPR002126">
    <property type="entry name" value="Cadherin-like_dom"/>
</dbReference>
<dbReference type="InterPro" id="IPR019960">
    <property type="entry name" value="T1SS_VCA0849"/>
</dbReference>
<proteinExistence type="predicted"/>
<dbReference type="NCBIfam" id="TIGR03661">
    <property type="entry name" value="T1SS_VCA0849"/>
    <property type="match status" value="1"/>
</dbReference>
<feature type="domain" description="Cadherin" evidence="4">
    <location>
        <begin position="178"/>
        <end position="259"/>
    </location>
</feature>
<gene>
    <name evidence="5" type="ORF">GCM10011613_12200</name>
</gene>
<dbReference type="Gene3D" id="2.60.40.3440">
    <property type="match status" value="13"/>
</dbReference>
<keyword evidence="6" id="KW-1185">Reference proteome</keyword>
<dbReference type="InterPro" id="IPR011049">
    <property type="entry name" value="Serralysin-like_metalloprot_C"/>
</dbReference>
<dbReference type="InterPro" id="IPR051561">
    <property type="entry name" value="FRAS1_ECM"/>
</dbReference>
<name>A0ABQ3AZV9_9GAMM</name>
<dbReference type="Pfam" id="PF00353">
    <property type="entry name" value="HemolysinCabind"/>
    <property type="match status" value="1"/>
</dbReference>
<dbReference type="SMART" id="SM00736">
    <property type="entry name" value="CADG"/>
    <property type="match status" value="5"/>
</dbReference>
<dbReference type="InterPro" id="IPR013783">
    <property type="entry name" value="Ig-like_fold"/>
</dbReference>
<reference evidence="6" key="1">
    <citation type="journal article" date="2019" name="Int. J. Syst. Evol. Microbiol.">
        <title>The Global Catalogue of Microorganisms (GCM) 10K type strain sequencing project: providing services to taxonomists for standard genome sequencing and annotation.</title>
        <authorList>
            <consortium name="The Broad Institute Genomics Platform"/>
            <consortium name="The Broad Institute Genome Sequencing Center for Infectious Disease"/>
            <person name="Wu L."/>
            <person name="Ma J."/>
        </authorList>
    </citation>
    <scope>NUCLEOTIDE SEQUENCE [LARGE SCALE GENOMIC DNA]</scope>
    <source>
        <strain evidence="6">KCTC 32239</strain>
    </source>
</reference>
<feature type="domain" description="Cadherin" evidence="4">
    <location>
        <begin position="258"/>
        <end position="351"/>
    </location>
</feature>
<dbReference type="SUPFAM" id="SSF141072">
    <property type="entry name" value="CalX-like"/>
    <property type="match status" value="4"/>
</dbReference>
<dbReference type="PANTHER" id="PTHR45739:SF8">
    <property type="entry name" value="FRAS1-RELATED EXTRACELLULAR MATRIX PROTEIN 1"/>
    <property type="match status" value="1"/>
</dbReference>
<dbReference type="PRINTS" id="PR00313">
    <property type="entry name" value="CABNDNGRPT"/>
</dbReference>
<dbReference type="SUPFAM" id="SSF49313">
    <property type="entry name" value="Cadherin-like"/>
    <property type="match status" value="5"/>
</dbReference>
<dbReference type="InterPro" id="IPR040853">
    <property type="entry name" value="RapA2_cadherin-like"/>
</dbReference>
<dbReference type="CDD" id="cd11304">
    <property type="entry name" value="Cadherin_repeat"/>
    <property type="match status" value="1"/>
</dbReference>
<dbReference type="InterPro" id="IPR006644">
    <property type="entry name" value="Cadg"/>
</dbReference>
<dbReference type="NCBIfam" id="NF012211">
    <property type="entry name" value="tand_rpt_95"/>
    <property type="match status" value="18"/>
</dbReference>
<dbReference type="Gene3D" id="2.60.40.2030">
    <property type="match status" value="4"/>
</dbReference>
<organism evidence="5 6">
    <name type="scientific">Cellvibrio zantedeschiae</name>
    <dbReference type="NCBI Taxonomy" id="1237077"/>
    <lineage>
        <taxon>Bacteria</taxon>
        <taxon>Pseudomonadati</taxon>
        <taxon>Pseudomonadota</taxon>
        <taxon>Gammaproteobacteria</taxon>
        <taxon>Cellvibrionales</taxon>
        <taxon>Cellvibrionaceae</taxon>
        <taxon>Cellvibrio</taxon>
    </lineage>
</organism>
<dbReference type="InterPro" id="IPR046779">
    <property type="entry name" value="LapA_adhesin_dom"/>
</dbReference>
<dbReference type="InterPro" id="IPR018511">
    <property type="entry name" value="Hemolysin-typ_Ca-bd_CS"/>
</dbReference>
<evidence type="ECO:0000256" key="2">
    <source>
        <dbReference type="ARBA" id="ARBA00022737"/>
    </source>
</evidence>
<dbReference type="PROSITE" id="PS50268">
    <property type="entry name" value="CADHERIN_2"/>
    <property type="match status" value="5"/>
</dbReference>